<name>A0ABD0KT21_9CAEN</name>
<evidence type="ECO:0000313" key="3">
    <source>
        <dbReference type="Proteomes" id="UP001519460"/>
    </source>
</evidence>
<comment type="caution">
    <text evidence="2">The sequence shown here is derived from an EMBL/GenBank/DDBJ whole genome shotgun (WGS) entry which is preliminary data.</text>
</comment>
<evidence type="ECO:0000256" key="1">
    <source>
        <dbReference type="SAM" id="MobiDB-lite"/>
    </source>
</evidence>
<feature type="compositionally biased region" description="Polar residues" evidence="1">
    <location>
        <begin position="60"/>
        <end position="78"/>
    </location>
</feature>
<dbReference type="AlphaFoldDB" id="A0ABD0KT21"/>
<protein>
    <submittedName>
        <fullName evidence="2">Uncharacterized protein</fullName>
    </submittedName>
</protein>
<dbReference type="EMBL" id="JACVVK020000127">
    <property type="protein sequence ID" value="KAK7490421.1"/>
    <property type="molecule type" value="Genomic_DNA"/>
</dbReference>
<feature type="region of interest" description="Disordered" evidence="1">
    <location>
        <begin position="52"/>
        <end position="78"/>
    </location>
</feature>
<proteinExistence type="predicted"/>
<evidence type="ECO:0000313" key="2">
    <source>
        <dbReference type="EMBL" id="KAK7490421.1"/>
    </source>
</evidence>
<gene>
    <name evidence="2" type="ORF">BaRGS_00018400</name>
</gene>
<sequence>MDTSMRLCRQTSAAEATELPEVPRVLEKAFRVYFHHPVDGILQHFVCQNKQKQRRHLHSTQRTSHQLKSSSKDINSTNKAPVIPLMRLDTADECLRSNLYSPVYNQTRRGLI</sequence>
<accession>A0ABD0KT21</accession>
<organism evidence="2 3">
    <name type="scientific">Batillaria attramentaria</name>
    <dbReference type="NCBI Taxonomy" id="370345"/>
    <lineage>
        <taxon>Eukaryota</taxon>
        <taxon>Metazoa</taxon>
        <taxon>Spiralia</taxon>
        <taxon>Lophotrochozoa</taxon>
        <taxon>Mollusca</taxon>
        <taxon>Gastropoda</taxon>
        <taxon>Caenogastropoda</taxon>
        <taxon>Sorbeoconcha</taxon>
        <taxon>Cerithioidea</taxon>
        <taxon>Batillariidae</taxon>
        <taxon>Batillaria</taxon>
    </lineage>
</organism>
<dbReference type="Proteomes" id="UP001519460">
    <property type="component" value="Unassembled WGS sequence"/>
</dbReference>
<keyword evidence="3" id="KW-1185">Reference proteome</keyword>
<reference evidence="2 3" key="1">
    <citation type="journal article" date="2023" name="Sci. Data">
        <title>Genome assembly of the Korean intertidal mud-creeper Batillaria attramentaria.</title>
        <authorList>
            <person name="Patra A.K."/>
            <person name="Ho P.T."/>
            <person name="Jun S."/>
            <person name="Lee S.J."/>
            <person name="Kim Y."/>
            <person name="Won Y.J."/>
        </authorList>
    </citation>
    <scope>NUCLEOTIDE SEQUENCE [LARGE SCALE GENOMIC DNA]</scope>
    <source>
        <strain evidence="2">Wonlab-2016</strain>
    </source>
</reference>